<dbReference type="AlphaFoldDB" id="A0A356RVJ7"/>
<dbReference type="InterPro" id="IPR009241">
    <property type="entry name" value="HigB-like"/>
</dbReference>
<evidence type="ECO:0000313" key="1">
    <source>
        <dbReference type="EMBL" id="SUB18881.1"/>
    </source>
</evidence>
<dbReference type="EMBL" id="UGSO01000001">
    <property type="protein sequence ID" value="SUB18881.1"/>
    <property type="molecule type" value="Genomic_DNA"/>
</dbReference>
<keyword evidence="2" id="KW-1185">Reference proteome</keyword>
<gene>
    <name evidence="1" type="ORF">NCTC9381_04855</name>
</gene>
<dbReference type="GeneID" id="66823742"/>
<organism evidence="1 2">
    <name type="scientific">Enterobacter agglomerans</name>
    <name type="common">Erwinia herbicola</name>
    <name type="synonym">Pantoea agglomerans</name>
    <dbReference type="NCBI Taxonomy" id="549"/>
    <lineage>
        <taxon>Bacteria</taxon>
        <taxon>Pseudomonadati</taxon>
        <taxon>Pseudomonadota</taxon>
        <taxon>Gammaproteobacteria</taxon>
        <taxon>Enterobacterales</taxon>
        <taxon>Erwiniaceae</taxon>
        <taxon>Pantoea</taxon>
        <taxon>Pantoea agglomerans group</taxon>
    </lineage>
</organism>
<proteinExistence type="predicted"/>
<sequence length="117" mass="13661">MWTVLLSPRFESWLSEQEEALQEKMLADLGKLKVYGPDLPRPYADTLKGSQYRNMKELRVQFSGKPIRAFYAFDPVRQAIVLCAGDKSHDKRFYIRMIRIADDEFSAWLAEQEKGNN</sequence>
<dbReference type="Pfam" id="PF05973">
    <property type="entry name" value="Gp49"/>
    <property type="match status" value="1"/>
</dbReference>
<reference evidence="1 2" key="1">
    <citation type="submission" date="2018-06" db="EMBL/GenBank/DDBJ databases">
        <authorList>
            <consortium name="Pathogen Informatics"/>
            <person name="Doyle S."/>
        </authorList>
    </citation>
    <scope>NUCLEOTIDE SEQUENCE [LARGE SCALE GENOMIC DNA]</scope>
    <source>
        <strain evidence="1 2">NCTC9381</strain>
    </source>
</reference>
<dbReference type="RefSeq" id="WP_010672045.1">
    <property type="nucleotide sequence ID" value="NZ_CP031649.1"/>
</dbReference>
<name>A0A356RVJ7_ENTAG</name>
<protein>
    <submittedName>
        <fullName evidence="1">Uncharacterized protein conserved in bacteria</fullName>
    </submittedName>
</protein>
<evidence type="ECO:0000313" key="2">
    <source>
        <dbReference type="Proteomes" id="UP000254640"/>
    </source>
</evidence>
<dbReference type="Proteomes" id="UP000254640">
    <property type="component" value="Unassembled WGS sequence"/>
</dbReference>
<accession>A0A356RVJ7</accession>